<gene>
    <name evidence="1" type="ORF">OIU79_022905</name>
</gene>
<dbReference type="EMBL" id="JAPFFK010000004">
    <property type="protein sequence ID" value="KAJ6767030.1"/>
    <property type="molecule type" value="Genomic_DNA"/>
</dbReference>
<sequence length="73" mass="8463">MLLLTMIHSISLKQSNQSILSVLATHQSEKNYENKAIKHATFSNNKIKLSYFKLSSKKYFKSQTQIDIRTTRS</sequence>
<name>A0A9Q0WGU6_SALPP</name>
<reference evidence="1" key="2">
    <citation type="journal article" date="2023" name="Int. J. Mol. Sci.">
        <title>De Novo Assembly and Annotation of 11 Diverse Shrub Willow (Salix) Genomes Reveals Novel Gene Organization in Sex-Linked Regions.</title>
        <authorList>
            <person name="Hyden B."/>
            <person name="Feng K."/>
            <person name="Yates T.B."/>
            <person name="Jawdy S."/>
            <person name="Cereghino C."/>
            <person name="Smart L.B."/>
            <person name="Muchero W."/>
        </authorList>
    </citation>
    <scope>NUCLEOTIDE SEQUENCE</scope>
    <source>
        <tissue evidence="1">Shoot tip</tissue>
    </source>
</reference>
<keyword evidence="2" id="KW-1185">Reference proteome</keyword>
<comment type="caution">
    <text evidence="1">The sequence shown here is derived from an EMBL/GenBank/DDBJ whole genome shotgun (WGS) entry which is preliminary data.</text>
</comment>
<dbReference type="Proteomes" id="UP001151532">
    <property type="component" value="Chromosome 4"/>
</dbReference>
<organism evidence="1 2">
    <name type="scientific">Salix purpurea</name>
    <name type="common">Purple osier willow</name>
    <dbReference type="NCBI Taxonomy" id="77065"/>
    <lineage>
        <taxon>Eukaryota</taxon>
        <taxon>Viridiplantae</taxon>
        <taxon>Streptophyta</taxon>
        <taxon>Embryophyta</taxon>
        <taxon>Tracheophyta</taxon>
        <taxon>Spermatophyta</taxon>
        <taxon>Magnoliopsida</taxon>
        <taxon>eudicotyledons</taxon>
        <taxon>Gunneridae</taxon>
        <taxon>Pentapetalae</taxon>
        <taxon>rosids</taxon>
        <taxon>fabids</taxon>
        <taxon>Malpighiales</taxon>
        <taxon>Salicaceae</taxon>
        <taxon>Saliceae</taxon>
        <taxon>Salix</taxon>
    </lineage>
</organism>
<dbReference type="AlphaFoldDB" id="A0A9Q0WGU6"/>
<evidence type="ECO:0000313" key="1">
    <source>
        <dbReference type="EMBL" id="KAJ6767030.1"/>
    </source>
</evidence>
<evidence type="ECO:0000313" key="2">
    <source>
        <dbReference type="Proteomes" id="UP001151532"/>
    </source>
</evidence>
<reference evidence="1" key="1">
    <citation type="submission" date="2022-11" db="EMBL/GenBank/DDBJ databases">
        <authorList>
            <person name="Hyden B.L."/>
            <person name="Feng K."/>
            <person name="Yates T."/>
            <person name="Jawdy S."/>
            <person name="Smart L.B."/>
            <person name="Muchero W."/>
        </authorList>
    </citation>
    <scope>NUCLEOTIDE SEQUENCE</scope>
    <source>
        <tissue evidence="1">Shoot tip</tissue>
    </source>
</reference>
<protein>
    <submittedName>
        <fullName evidence="1">Uncharacterized protein</fullName>
    </submittedName>
</protein>
<proteinExistence type="predicted"/>
<accession>A0A9Q0WGU6</accession>